<dbReference type="STRING" id="1121400.SAMN02746065_1615"/>
<gene>
    <name evidence="1" type="ORF">SAMN02746065_1615</name>
</gene>
<dbReference type="Proteomes" id="UP000192418">
    <property type="component" value="Unassembled WGS sequence"/>
</dbReference>
<organism evidence="1 2">
    <name type="scientific">Desulfocicer vacuolatum DSM 3385</name>
    <dbReference type="NCBI Taxonomy" id="1121400"/>
    <lineage>
        <taxon>Bacteria</taxon>
        <taxon>Pseudomonadati</taxon>
        <taxon>Thermodesulfobacteriota</taxon>
        <taxon>Desulfobacteria</taxon>
        <taxon>Desulfobacterales</taxon>
        <taxon>Desulfobacteraceae</taxon>
        <taxon>Desulfocicer</taxon>
    </lineage>
</organism>
<protein>
    <submittedName>
        <fullName evidence="1">Uncharacterized protein</fullName>
    </submittedName>
</protein>
<sequence length="55" mass="6481">MDKIAYACRKTPEGIHVHTLHNEPRQNQNEASPQSRYLNILQSVKKILHLLRIYN</sequence>
<evidence type="ECO:0000313" key="1">
    <source>
        <dbReference type="EMBL" id="SMD14963.1"/>
    </source>
</evidence>
<reference evidence="1 2" key="1">
    <citation type="submission" date="2017-04" db="EMBL/GenBank/DDBJ databases">
        <authorList>
            <person name="Afonso C.L."/>
            <person name="Miller P.J."/>
            <person name="Scott M.A."/>
            <person name="Spackman E."/>
            <person name="Goraichik I."/>
            <person name="Dimitrov K.M."/>
            <person name="Suarez D.L."/>
            <person name="Swayne D.E."/>
        </authorList>
    </citation>
    <scope>NUCLEOTIDE SEQUENCE [LARGE SCALE GENOMIC DNA]</scope>
    <source>
        <strain evidence="1 2">DSM 3385</strain>
    </source>
</reference>
<accession>A0A1W2EZ34</accession>
<evidence type="ECO:0000313" key="2">
    <source>
        <dbReference type="Proteomes" id="UP000192418"/>
    </source>
</evidence>
<dbReference type="AlphaFoldDB" id="A0A1W2EZ34"/>
<proteinExistence type="predicted"/>
<name>A0A1W2EZ34_9BACT</name>
<dbReference type="EMBL" id="FWXY01000061">
    <property type="protein sequence ID" value="SMD14963.1"/>
    <property type="molecule type" value="Genomic_DNA"/>
</dbReference>
<keyword evidence="2" id="KW-1185">Reference proteome</keyword>